<evidence type="ECO:0000256" key="2">
    <source>
        <dbReference type="ARBA" id="ARBA00022723"/>
    </source>
</evidence>
<feature type="binding site" evidence="9">
    <location>
        <position position="58"/>
    </location>
    <ligand>
        <name>Mg(2+)</name>
        <dbReference type="ChEBI" id="CHEBI:18420"/>
    </ligand>
</feature>
<dbReference type="InterPro" id="IPR027417">
    <property type="entry name" value="P-loop_NTPase"/>
</dbReference>
<dbReference type="GO" id="GO:0046872">
    <property type="term" value="F:metal ion binding"/>
    <property type="evidence" value="ECO:0007669"/>
    <property type="project" value="UniProtKB-KW"/>
</dbReference>
<dbReference type="SUPFAM" id="SSF47895">
    <property type="entry name" value="Transducin (alpha subunit), insertion domain"/>
    <property type="match status" value="1"/>
</dbReference>
<comment type="subunit">
    <text evidence="1">G proteins are composed of 3 units; alpha, beta and gamma. The alpha chain contains the guanine nucleotide binding site.</text>
</comment>
<keyword evidence="2 9" id="KW-0479">Metal-binding</keyword>
<comment type="caution">
    <text evidence="10">The sequence shown here is derived from an EMBL/GenBank/DDBJ whole genome shotgun (WGS) entry which is preliminary data.</text>
</comment>
<dbReference type="PANTHER" id="PTHR10218">
    <property type="entry name" value="GTP-BINDING PROTEIN ALPHA SUBUNIT"/>
    <property type="match status" value="1"/>
</dbReference>
<dbReference type="CDD" id="cd00066">
    <property type="entry name" value="G-alpha"/>
    <property type="match status" value="1"/>
</dbReference>
<dbReference type="GO" id="GO:0005525">
    <property type="term" value="F:GTP binding"/>
    <property type="evidence" value="ECO:0007669"/>
    <property type="project" value="UniProtKB-KW"/>
</dbReference>
<dbReference type="SMART" id="SM00275">
    <property type="entry name" value="G_alpha"/>
    <property type="match status" value="1"/>
</dbReference>
<keyword evidence="4 9" id="KW-0460">Magnesium</keyword>
<evidence type="ECO:0000313" key="11">
    <source>
        <dbReference type="Proteomes" id="UP000749559"/>
    </source>
</evidence>
<dbReference type="Pfam" id="PF00503">
    <property type="entry name" value="G-alpha"/>
    <property type="match status" value="1"/>
</dbReference>
<keyword evidence="6" id="KW-0807">Transducer</keyword>
<evidence type="ECO:0000256" key="5">
    <source>
        <dbReference type="ARBA" id="ARBA00023134"/>
    </source>
</evidence>
<dbReference type="AlphaFoldDB" id="A0A8J1UYW2"/>
<evidence type="ECO:0000256" key="4">
    <source>
        <dbReference type="ARBA" id="ARBA00022842"/>
    </source>
</evidence>
<keyword evidence="5 8" id="KW-0342">GTP-binding</keyword>
<keyword evidence="7" id="KW-0449">Lipoprotein</keyword>
<protein>
    <submittedName>
        <fullName evidence="10">Uncharacterized protein</fullName>
    </submittedName>
</protein>
<feature type="binding site" evidence="8">
    <location>
        <position position="337"/>
    </location>
    <ligand>
        <name>GTP</name>
        <dbReference type="ChEBI" id="CHEBI:37565"/>
    </ligand>
</feature>
<dbReference type="PANTHER" id="PTHR10218:SF302">
    <property type="entry name" value="GUANINE NUCLEOTIDE-BINDING PROTEIN ALPHA-5 SUBUNIT"/>
    <property type="match status" value="1"/>
</dbReference>
<name>A0A8J1UYW2_OWEFU</name>
<keyword evidence="11" id="KW-1185">Reference proteome</keyword>
<evidence type="ECO:0000313" key="10">
    <source>
        <dbReference type="EMBL" id="CAH1787847.1"/>
    </source>
</evidence>
<dbReference type="GO" id="GO:0005737">
    <property type="term" value="C:cytoplasm"/>
    <property type="evidence" value="ECO:0007669"/>
    <property type="project" value="TreeGrafter"/>
</dbReference>
<dbReference type="EMBL" id="CAIIXF020000006">
    <property type="protein sequence ID" value="CAH1787847.1"/>
    <property type="molecule type" value="Genomic_DNA"/>
</dbReference>
<dbReference type="GO" id="GO:0007188">
    <property type="term" value="P:adenylate cyclase-modulating G protein-coupled receptor signaling pathway"/>
    <property type="evidence" value="ECO:0007669"/>
    <property type="project" value="InterPro"/>
</dbReference>
<gene>
    <name evidence="10" type="ORF">OFUS_LOCUS13480</name>
</gene>
<feature type="binding site" evidence="8">
    <location>
        <begin position="188"/>
        <end position="194"/>
    </location>
    <ligand>
        <name>GTP</name>
        <dbReference type="ChEBI" id="CHEBI:37565"/>
    </ligand>
</feature>
<dbReference type="OrthoDB" id="10033660at2759"/>
<evidence type="ECO:0000256" key="6">
    <source>
        <dbReference type="ARBA" id="ARBA00023224"/>
    </source>
</evidence>
<evidence type="ECO:0000256" key="1">
    <source>
        <dbReference type="ARBA" id="ARBA00011356"/>
    </source>
</evidence>
<feature type="binding site" evidence="8">
    <location>
        <begin position="213"/>
        <end position="217"/>
    </location>
    <ligand>
        <name>GTP</name>
        <dbReference type="ChEBI" id="CHEBI:37565"/>
    </ligand>
</feature>
<reference evidence="10" key="1">
    <citation type="submission" date="2022-03" db="EMBL/GenBank/DDBJ databases">
        <authorList>
            <person name="Martin C."/>
        </authorList>
    </citation>
    <scope>NUCLEOTIDE SEQUENCE</scope>
</reference>
<keyword evidence="3 8" id="KW-0547">Nucleotide-binding</keyword>
<dbReference type="InterPro" id="IPR001019">
    <property type="entry name" value="Gprotein_alpha_su"/>
</dbReference>
<dbReference type="PROSITE" id="PS51882">
    <property type="entry name" value="G_ALPHA"/>
    <property type="match status" value="1"/>
</dbReference>
<dbReference type="FunFam" id="1.10.400.10:FF:000007">
    <property type="entry name" value="Guanine nucleotide-binding protein subunit alpha"/>
    <property type="match status" value="1"/>
</dbReference>
<evidence type="ECO:0000256" key="3">
    <source>
        <dbReference type="ARBA" id="ARBA00022741"/>
    </source>
</evidence>
<dbReference type="PRINTS" id="PR00441">
    <property type="entry name" value="GPROTEINAI"/>
</dbReference>
<dbReference type="PRINTS" id="PR00318">
    <property type="entry name" value="GPROTEINA"/>
</dbReference>
<dbReference type="InterPro" id="IPR001408">
    <property type="entry name" value="Gprotein_alpha_I"/>
</dbReference>
<feature type="binding site" evidence="9">
    <location>
        <position position="194"/>
    </location>
    <ligand>
        <name>Mg(2+)</name>
        <dbReference type="ChEBI" id="CHEBI:18420"/>
    </ligand>
</feature>
<proteinExistence type="predicted"/>
<dbReference type="SUPFAM" id="SSF52540">
    <property type="entry name" value="P-loop containing nucleoside triphosphate hydrolases"/>
    <property type="match status" value="1"/>
</dbReference>
<dbReference type="GO" id="GO:0001664">
    <property type="term" value="F:G protein-coupled receptor binding"/>
    <property type="evidence" value="ECO:0007669"/>
    <property type="project" value="TreeGrafter"/>
</dbReference>
<dbReference type="Gene3D" id="3.40.50.300">
    <property type="entry name" value="P-loop containing nucleotide triphosphate hydrolases"/>
    <property type="match status" value="1"/>
</dbReference>
<sequence>MGSSVSVSVSMNNGGKCLDHKMSCLINRQINDMLKAEHALERRTMKLLILGASDSGKSTFSKQMKILHHNGFSEDELIHMKSLIYSNTIQAIYNILDAMENLEIELEDPQYKRDAESVEMLCDPINRGHMDMTPEIGNAIRNLWTDKGVQKCFQRSNEYQLDDSTEYFMTSVERISAPHYIPTEQDILRSRISTTGIVETNFQFKGHTFRMFDVGGQRSQRRKWIHCFDNVTALLFIAAMSAYNQVLREDATINRMKESLMLFSSITNSGYFKTTELILFLNKKDIFEQKISQFKLSEYFPNYRGGNNFKEAAAFIRDLFEGNLPPKKLVYTHYTTAIDTKNIQVVFNVSMASVLRNNLEAAGMLL</sequence>
<dbReference type="FunFam" id="3.40.50.300:FF:002307">
    <property type="entry name" value="Guanine nucleotide-binding protein G(k) subunit alpha"/>
    <property type="match status" value="1"/>
</dbReference>
<evidence type="ECO:0000256" key="8">
    <source>
        <dbReference type="PIRSR" id="PIRSR601019-1"/>
    </source>
</evidence>
<dbReference type="Gene3D" id="1.10.400.10">
    <property type="entry name" value="GI Alpha 1, domain 2-like"/>
    <property type="match status" value="1"/>
</dbReference>
<evidence type="ECO:0000256" key="9">
    <source>
        <dbReference type="PIRSR" id="PIRSR601019-2"/>
    </source>
</evidence>
<dbReference type="GO" id="GO:0031683">
    <property type="term" value="F:G-protein beta/gamma-subunit complex binding"/>
    <property type="evidence" value="ECO:0007669"/>
    <property type="project" value="InterPro"/>
</dbReference>
<dbReference type="InterPro" id="IPR011025">
    <property type="entry name" value="GproteinA_insert"/>
</dbReference>
<dbReference type="GO" id="GO:0003924">
    <property type="term" value="F:GTPase activity"/>
    <property type="evidence" value="ECO:0007669"/>
    <property type="project" value="InterPro"/>
</dbReference>
<evidence type="ECO:0000256" key="7">
    <source>
        <dbReference type="ARBA" id="ARBA00023288"/>
    </source>
</evidence>
<accession>A0A8J1UYW2</accession>
<dbReference type="GO" id="GO:0005834">
    <property type="term" value="C:heterotrimeric G-protein complex"/>
    <property type="evidence" value="ECO:0007669"/>
    <property type="project" value="TreeGrafter"/>
</dbReference>
<feature type="binding site" evidence="8">
    <location>
        <begin position="282"/>
        <end position="285"/>
    </location>
    <ligand>
        <name>GTP</name>
        <dbReference type="ChEBI" id="CHEBI:37565"/>
    </ligand>
</feature>
<dbReference type="Proteomes" id="UP000749559">
    <property type="component" value="Unassembled WGS sequence"/>
</dbReference>
<feature type="binding site" evidence="8">
    <location>
        <begin position="163"/>
        <end position="164"/>
    </location>
    <ligand>
        <name>GTP</name>
        <dbReference type="ChEBI" id="CHEBI:37565"/>
    </ligand>
</feature>
<dbReference type="GO" id="GO:0032502">
    <property type="term" value="P:developmental process"/>
    <property type="evidence" value="ECO:0007669"/>
    <property type="project" value="UniProtKB-ARBA"/>
</dbReference>
<organism evidence="10 11">
    <name type="scientific">Owenia fusiformis</name>
    <name type="common">Polychaete worm</name>
    <dbReference type="NCBI Taxonomy" id="6347"/>
    <lineage>
        <taxon>Eukaryota</taxon>
        <taxon>Metazoa</taxon>
        <taxon>Spiralia</taxon>
        <taxon>Lophotrochozoa</taxon>
        <taxon>Annelida</taxon>
        <taxon>Polychaeta</taxon>
        <taxon>Sedentaria</taxon>
        <taxon>Canalipalpata</taxon>
        <taxon>Sabellida</taxon>
        <taxon>Oweniida</taxon>
        <taxon>Oweniidae</taxon>
        <taxon>Owenia</taxon>
    </lineage>
</organism>